<dbReference type="PANTHER" id="PTHR43384">
    <property type="entry name" value="SEPTUM SITE-DETERMINING PROTEIN MIND HOMOLOG, CHLOROPLASTIC-RELATED"/>
    <property type="match status" value="1"/>
</dbReference>
<evidence type="ECO:0000313" key="4">
    <source>
        <dbReference type="Proteomes" id="UP001165079"/>
    </source>
</evidence>
<dbReference type="InterPro" id="IPR027417">
    <property type="entry name" value="P-loop_NTPase"/>
</dbReference>
<dbReference type="SUPFAM" id="SSF52540">
    <property type="entry name" value="P-loop containing nucleoside triphosphate hydrolases"/>
    <property type="match status" value="1"/>
</dbReference>
<dbReference type="GO" id="GO:0005829">
    <property type="term" value="C:cytosol"/>
    <property type="evidence" value="ECO:0007669"/>
    <property type="project" value="TreeGrafter"/>
</dbReference>
<dbReference type="EMBL" id="BSTX01000001">
    <property type="protein sequence ID" value="GLZ75813.1"/>
    <property type="molecule type" value="Genomic_DNA"/>
</dbReference>
<dbReference type="Proteomes" id="UP001165079">
    <property type="component" value="Unassembled WGS sequence"/>
</dbReference>
<dbReference type="GO" id="GO:0016887">
    <property type="term" value="F:ATP hydrolysis activity"/>
    <property type="evidence" value="ECO:0007669"/>
    <property type="project" value="TreeGrafter"/>
</dbReference>
<evidence type="ECO:0000256" key="2">
    <source>
        <dbReference type="ARBA" id="ARBA00022840"/>
    </source>
</evidence>
<accession>A0A9W6SGD3</accession>
<proteinExistence type="predicted"/>
<sequence>MLVFATSDKGGTGRSVTSSNIIYRRALGGHDVAYLDFDFGSPTAGAIFGLRASQGTRTGFGMHRYLRGFDGVDEPQAIDIWGETERQGLRNRPDGSGNLVLFPGDEGGGEFASNKDVVARCVRLFTRLEEEFSMVLVDLSAGRSYATHIVLQALADRRLSKVMSRWLVFHRWTRQHVLAASNLVYGKDGLLESGEQHKLGADQFLQMIRFVRTAVVDPRSTDLSALRPTQLAWLTDTNKELQKLASELRLGRTSTLGSVPLDPVLQWREQIITDTDTITRQIANPATVDSFVNLGKKLADDWSEL</sequence>
<dbReference type="InterPro" id="IPR050625">
    <property type="entry name" value="ParA/MinD_ATPase"/>
</dbReference>
<dbReference type="NCBIfam" id="NF040564">
    <property type="entry name" value="SCO2523_fam"/>
    <property type="match status" value="1"/>
</dbReference>
<dbReference type="GO" id="GO:0003677">
    <property type="term" value="F:DNA binding"/>
    <property type="evidence" value="ECO:0007669"/>
    <property type="project" value="UniProtKB-KW"/>
</dbReference>
<keyword evidence="3" id="KW-0238">DNA-binding</keyword>
<comment type="caution">
    <text evidence="3">The sequence shown here is derived from an EMBL/GenBank/DDBJ whole genome shotgun (WGS) entry which is preliminary data.</text>
</comment>
<reference evidence="3" key="1">
    <citation type="submission" date="2023-03" db="EMBL/GenBank/DDBJ databases">
        <title>Actinorhabdospora filicis NBRC 111898.</title>
        <authorList>
            <person name="Ichikawa N."/>
            <person name="Sato H."/>
            <person name="Tonouchi N."/>
        </authorList>
    </citation>
    <scope>NUCLEOTIDE SEQUENCE</scope>
    <source>
        <strain evidence="3">NBRC 111898</strain>
    </source>
</reference>
<dbReference type="GO" id="GO:0051782">
    <property type="term" value="P:negative regulation of cell division"/>
    <property type="evidence" value="ECO:0007669"/>
    <property type="project" value="TreeGrafter"/>
</dbReference>
<protein>
    <submittedName>
        <fullName evidence="3">DNA-binding protein</fullName>
    </submittedName>
</protein>
<keyword evidence="1" id="KW-0547">Nucleotide-binding</keyword>
<dbReference type="GO" id="GO:0009898">
    <property type="term" value="C:cytoplasmic side of plasma membrane"/>
    <property type="evidence" value="ECO:0007669"/>
    <property type="project" value="TreeGrafter"/>
</dbReference>
<dbReference type="PANTHER" id="PTHR43384:SF6">
    <property type="entry name" value="SEPTUM SITE-DETERMINING PROTEIN MIND HOMOLOG, CHLOROPLASTIC"/>
    <property type="match status" value="1"/>
</dbReference>
<dbReference type="GO" id="GO:0005524">
    <property type="term" value="F:ATP binding"/>
    <property type="evidence" value="ECO:0007669"/>
    <property type="project" value="UniProtKB-KW"/>
</dbReference>
<evidence type="ECO:0000256" key="1">
    <source>
        <dbReference type="ARBA" id="ARBA00022741"/>
    </source>
</evidence>
<name>A0A9W6SGD3_9ACTN</name>
<keyword evidence="4" id="KW-1185">Reference proteome</keyword>
<dbReference type="Gene3D" id="3.40.50.300">
    <property type="entry name" value="P-loop containing nucleotide triphosphate hydrolases"/>
    <property type="match status" value="1"/>
</dbReference>
<dbReference type="AlphaFoldDB" id="A0A9W6SGD3"/>
<gene>
    <name evidence="3" type="ORF">Afil01_06200</name>
</gene>
<evidence type="ECO:0000313" key="3">
    <source>
        <dbReference type="EMBL" id="GLZ75813.1"/>
    </source>
</evidence>
<organism evidence="3 4">
    <name type="scientific">Actinorhabdospora filicis</name>
    <dbReference type="NCBI Taxonomy" id="1785913"/>
    <lineage>
        <taxon>Bacteria</taxon>
        <taxon>Bacillati</taxon>
        <taxon>Actinomycetota</taxon>
        <taxon>Actinomycetes</taxon>
        <taxon>Micromonosporales</taxon>
        <taxon>Micromonosporaceae</taxon>
        <taxon>Actinorhabdospora</taxon>
    </lineage>
</organism>
<dbReference type="RefSeq" id="WP_285661038.1">
    <property type="nucleotide sequence ID" value="NZ_BSTX01000001.1"/>
</dbReference>
<keyword evidence="2" id="KW-0067">ATP-binding</keyword>